<dbReference type="InterPro" id="IPR051187">
    <property type="entry name" value="Pre-mRNA_3'-end_processing_reg"/>
</dbReference>
<dbReference type="PANTHER" id="PTHR13484">
    <property type="entry name" value="FIP1-LIKE 1 PROTEIN"/>
    <property type="match status" value="1"/>
</dbReference>
<feature type="compositionally biased region" description="Basic and acidic residues" evidence="5">
    <location>
        <begin position="75"/>
        <end position="90"/>
    </location>
</feature>
<dbReference type="STRING" id="131310.A0A0N4ZNS0"/>
<feature type="compositionally biased region" description="Polar residues" evidence="5">
    <location>
        <begin position="59"/>
        <end position="72"/>
    </location>
</feature>
<dbReference type="AlphaFoldDB" id="A0A0N4ZNS0"/>
<dbReference type="WBParaSite" id="PTRK_0001018300.1">
    <property type="protein sequence ID" value="PTRK_0001018300.1"/>
    <property type="gene ID" value="PTRK_0001018300"/>
</dbReference>
<accession>A0A0N4ZNS0</accession>
<evidence type="ECO:0000256" key="1">
    <source>
        <dbReference type="ARBA" id="ARBA00004123"/>
    </source>
</evidence>
<reference evidence="8" key="1">
    <citation type="submission" date="2017-02" db="UniProtKB">
        <authorList>
            <consortium name="WormBaseParasite"/>
        </authorList>
    </citation>
    <scope>IDENTIFICATION</scope>
</reference>
<feature type="compositionally biased region" description="Polar residues" evidence="5">
    <location>
        <begin position="257"/>
        <end position="276"/>
    </location>
</feature>
<dbReference type="GO" id="GO:0005847">
    <property type="term" value="C:mRNA cleavage and polyadenylation specificity factor complex"/>
    <property type="evidence" value="ECO:0007669"/>
    <property type="project" value="TreeGrafter"/>
</dbReference>
<keyword evidence="7" id="KW-1185">Reference proteome</keyword>
<feature type="region of interest" description="Disordered" evidence="5">
    <location>
        <begin position="253"/>
        <end position="331"/>
    </location>
</feature>
<feature type="compositionally biased region" description="Low complexity" evidence="5">
    <location>
        <begin position="320"/>
        <end position="330"/>
    </location>
</feature>
<dbReference type="Pfam" id="PF05182">
    <property type="entry name" value="Fip1"/>
    <property type="match status" value="1"/>
</dbReference>
<feature type="compositionally biased region" description="Acidic residues" evidence="5">
    <location>
        <begin position="44"/>
        <end position="55"/>
    </location>
</feature>
<evidence type="ECO:0000313" key="8">
    <source>
        <dbReference type="WBParaSite" id="PTRK_0001018300.1"/>
    </source>
</evidence>
<feature type="region of interest" description="Disordered" evidence="5">
    <location>
        <begin position="1"/>
        <end position="108"/>
    </location>
</feature>
<feature type="compositionally biased region" description="Basic and acidic residues" evidence="5">
    <location>
        <begin position="305"/>
        <end position="319"/>
    </location>
</feature>
<feature type="domain" description="Pre-mRNA polyadenylation factor Fip1" evidence="6">
    <location>
        <begin position="142"/>
        <end position="184"/>
    </location>
</feature>
<organism evidence="7 8">
    <name type="scientific">Parastrongyloides trichosuri</name>
    <name type="common">Possum-specific nematode worm</name>
    <dbReference type="NCBI Taxonomy" id="131310"/>
    <lineage>
        <taxon>Eukaryota</taxon>
        <taxon>Metazoa</taxon>
        <taxon>Ecdysozoa</taxon>
        <taxon>Nematoda</taxon>
        <taxon>Chromadorea</taxon>
        <taxon>Rhabditida</taxon>
        <taxon>Tylenchina</taxon>
        <taxon>Panagrolaimomorpha</taxon>
        <taxon>Strongyloidoidea</taxon>
        <taxon>Strongyloididae</taxon>
        <taxon>Parastrongyloides</taxon>
    </lineage>
</organism>
<evidence type="ECO:0000259" key="6">
    <source>
        <dbReference type="Pfam" id="PF05182"/>
    </source>
</evidence>
<evidence type="ECO:0000256" key="3">
    <source>
        <dbReference type="ARBA" id="ARBA00022664"/>
    </source>
</evidence>
<dbReference type="PANTHER" id="PTHR13484:SF0">
    <property type="entry name" value="PRE-MRNA 3'-END-PROCESSING FACTOR FIP1"/>
    <property type="match status" value="1"/>
</dbReference>
<evidence type="ECO:0000256" key="4">
    <source>
        <dbReference type="ARBA" id="ARBA00023242"/>
    </source>
</evidence>
<evidence type="ECO:0000313" key="7">
    <source>
        <dbReference type="Proteomes" id="UP000038045"/>
    </source>
</evidence>
<feature type="compositionally biased region" description="Basic residues" evidence="5">
    <location>
        <begin position="426"/>
        <end position="438"/>
    </location>
</feature>
<name>A0A0N4ZNS0_PARTI</name>
<comment type="subcellular location">
    <subcellularLocation>
        <location evidence="1">Nucleus</location>
    </subcellularLocation>
</comment>
<feature type="compositionally biased region" description="Basic and acidic residues" evidence="5">
    <location>
        <begin position="409"/>
        <end position="425"/>
    </location>
</feature>
<keyword evidence="3" id="KW-0507">mRNA processing</keyword>
<comment type="similarity">
    <text evidence="2">Belongs to the FIP1 family.</text>
</comment>
<dbReference type="Proteomes" id="UP000038045">
    <property type="component" value="Unplaced"/>
</dbReference>
<keyword evidence="4" id="KW-0539">Nucleus</keyword>
<dbReference type="GO" id="GO:0006397">
    <property type="term" value="P:mRNA processing"/>
    <property type="evidence" value="ECO:0007669"/>
    <property type="project" value="UniProtKB-KW"/>
</dbReference>
<sequence>MDGGSYESYDGYPEDDSLNPFQDEYPMDEGQEVLIKKEVNNIENEAEDDDDDNFDEANSRPNSKLSANQLEIETTESKDNEDPKEEKNETNSDDSDSDSDSEDDGVVVKIGDIKPTDIRRKGVVGKINIDGVPLVNGESIYDSDINNIEDKPWRKPGTDLSDYFNYGFIEETWNLYCERQRKLRLEYGNNQAQVNQVLFSQMNGTGNSNTSNVNTNSSGRQLVSLVGAENPHNNSNPTMNQNNRIIITTDLTKKGDTSQQQLPNDSEQQSNGNSVSMPIGMDFSKPPPMFDSSGVSKMDGNGDDMTNHDDGVSVKHENDNNGQTNNSNGNILPSQGSGIMMQSNNLPFNPMRPPPNLPNMFPNNFVKPPMFNNFIAPTFGGKQPLIRHPINSGNMMNSRGRFNDIGSDYESRSPRRDSSEDSSSRDRRRRSRSRSPSRKKYDRDRERDRRDRGKDDDRDRERKKEKDSDKHKESSRKSERDKYRDKEREKEKDKERDKHRDRERERERDRKRSRKDDPSDREKKRSRRHRKDSEETQS</sequence>
<feature type="compositionally biased region" description="Acidic residues" evidence="5">
    <location>
        <begin position="91"/>
        <end position="105"/>
    </location>
</feature>
<evidence type="ECO:0000256" key="2">
    <source>
        <dbReference type="ARBA" id="ARBA00007459"/>
    </source>
</evidence>
<feature type="region of interest" description="Disordered" evidence="5">
    <location>
        <begin position="385"/>
        <end position="538"/>
    </location>
</feature>
<proteinExistence type="inferred from homology"/>
<evidence type="ECO:0000256" key="5">
    <source>
        <dbReference type="SAM" id="MobiDB-lite"/>
    </source>
</evidence>
<protein>
    <submittedName>
        <fullName evidence="8">Pre-mRNA 3'-end-processing factor FIP1</fullName>
    </submittedName>
</protein>
<dbReference type="InterPro" id="IPR007854">
    <property type="entry name" value="Fip1_dom"/>
</dbReference>
<feature type="compositionally biased region" description="Basic and acidic residues" evidence="5">
    <location>
        <begin position="439"/>
        <end position="523"/>
    </location>
</feature>